<dbReference type="InterPro" id="IPR027417">
    <property type="entry name" value="P-loop_NTPase"/>
</dbReference>
<dbReference type="SUPFAM" id="SSF53300">
    <property type="entry name" value="vWA-like"/>
    <property type="match status" value="1"/>
</dbReference>
<dbReference type="EMBL" id="DF238793">
    <property type="protein sequence ID" value="GAC95331.1"/>
    <property type="molecule type" value="Genomic_DNA"/>
</dbReference>
<dbReference type="InterPro" id="IPR036465">
    <property type="entry name" value="vWFA_dom_sf"/>
</dbReference>
<dbReference type="RefSeq" id="XP_012188918.1">
    <property type="nucleotide sequence ID" value="XM_012333528.1"/>
</dbReference>
<feature type="compositionally biased region" description="Basic and acidic residues" evidence="1">
    <location>
        <begin position="1229"/>
        <end position="1251"/>
    </location>
</feature>
<feature type="domain" description="ATPase dynein-related AAA" evidence="2">
    <location>
        <begin position="949"/>
        <end position="1089"/>
    </location>
</feature>
<dbReference type="Proteomes" id="UP000014071">
    <property type="component" value="Unassembled WGS sequence"/>
</dbReference>
<feature type="region of interest" description="Disordered" evidence="1">
    <location>
        <begin position="86"/>
        <end position="107"/>
    </location>
</feature>
<dbReference type="Gene3D" id="3.40.50.300">
    <property type="entry name" value="P-loop containing nucleotide triphosphate hydrolases"/>
    <property type="match status" value="2"/>
</dbReference>
<dbReference type="GO" id="GO:0016887">
    <property type="term" value="F:ATP hydrolysis activity"/>
    <property type="evidence" value="ECO:0007669"/>
    <property type="project" value="InterPro"/>
</dbReference>
<dbReference type="InterPro" id="IPR011704">
    <property type="entry name" value="ATPase_dyneun-rel_AAA"/>
</dbReference>
<evidence type="ECO:0000313" key="4">
    <source>
        <dbReference type="Proteomes" id="UP000014071"/>
    </source>
</evidence>
<dbReference type="HOGENOM" id="CLU_001400_0_0_1"/>
<evidence type="ECO:0000313" key="3">
    <source>
        <dbReference type="EMBL" id="GAC95331.1"/>
    </source>
</evidence>
<dbReference type="OrthoDB" id="5186at2759"/>
<dbReference type="InterPro" id="IPR039891">
    <property type="entry name" value="VWA8"/>
</dbReference>
<dbReference type="GO" id="GO:0005524">
    <property type="term" value="F:ATP binding"/>
    <property type="evidence" value="ECO:0007669"/>
    <property type="project" value="InterPro"/>
</dbReference>
<feature type="domain" description="ATPase dynein-related AAA" evidence="2">
    <location>
        <begin position="165"/>
        <end position="323"/>
    </location>
</feature>
<feature type="region of interest" description="Disordered" evidence="1">
    <location>
        <begin position="1531"/>
        <end position="1556"/>
    </location>
</feature>
<dbReference type="PANTHER" id="PTHR21610">
    <property type="entry name" value="VON WILLEBRAND FACTOR A DOMAIN-CONTAINING PROTEIN 8"/>
    <property type="match status" value="1"/>
</dbReference>
<dbReference type="SUPFAM" id="SSF52540">
    <property type="entry name" value="P-loop containing nucleoside triphosphate hydrolases"/>
    <property type="match status" value="2"/>
</dbReference>
<dbReference type="STRING" id="1305764.R9P236"/>
<sequence>MPQWLSSRGSGFLTRSTTGQHYSSQNFVRATFRSHSRSPVSLPTSRRHLLLPYRSGIAMSDDSNSPASAGKRRIENIGRHIQQVAPFTTSSKSQSPRPLPNQDSAVNDDREKLGTFTLGPNVAIPVFQPKLPARLPSDRLLLNLDDPIALEHLEFLSKKWQLGQDVFLLSPPGPYARRLSLTFASLIQLPFEYVSFHRDIGEAELLQTRSLSAGGNLVFEDGPVIRAMKNGHLLILEGVEKAERGVTPIINNILENREQNLADGRHLIPAEKLAAFQQEEAQHKEGGSSRFIPVHPNFRVIATGVPVPPYRGYPLDPPFRSRFQARWIEGSVQSTVPLPENLSEDAQQLRSRWSQWAALLRYHTTLAQGNDVIPPTSRLPSLPTTALPLLTDIVSTFPPTSSMTSLDFDEADPVLPKWPRDLPEEAKDVETSASTMALLSSAYPQVFALDQEKRKTLDSLLGQLQIHDHQGEGADQATLAATGFMGYLVDSIERSSPTSATITFAHVAGAAPNVTIEAPCGGLDLSPVPRLGDTTFLGQELIVTPRVLSIYSRLLQLHALGRDICLVPANKAAVPDKPGAASTSDPLAAAAHQPSSSTTTCIGLMAATLGYAFESVWLWKDLGGGELLMRRSTAKDGSTTWEPAPLVRGAMQGKLIHLAGVDVLGPTLGSLSRLLQDRELELWNGARMTEGVTGSREAKAIASTDLLNGPTIAPGEIVPIQPTFRVVATASKSTGWLDEEASTLFAICSTRAMDEDEERHIVLSRVGLDAPTSDMKRMFHFVNRYRSLSADPNLGLAKSRRLGTRQVIRMASRLARWQEDCDVHGLIWRTLLVDFLPITVREVIANLLTECGIYKPGTEGAFQYVPRLWIGDPNIVAAGADRAGVLEFAASDGSDREYPVRSIPRYNADKLDPEGKTLIPDLGGSFYNNAQQSSLICSFAEDLVLLNEHLLLMGSQGTGKNKIIDRTLELLGRPREYIQMNRDSTVAGLLQQIALEKGQIHYYDSPLVRAVKLGRILVVDEADKCSTAVSAVFKSLAERGELSLPDGRRISPARKGERVQQKVDDGASLGGDILVHPDFRLVLLSNRPGWPFFGNNFIEVIGEGFSCYAVANPDIESEVRLLKAAAPNVDVDLLRRLDLAFHDLRAGFESGLINHPYSLRELLHLVAHMQKYPEESLSSVLLNTLAFDLHRPESIRWVVETLRKRNLPIEQLSLDVLREQDLERIRQAEKAGKDGLKPEFHPGKEDYDPTKAGRATNLNKPKEGKVDPNNEAHVGGNTWKGGVGGRDTMGLGGRGGYGRQYTGHKIHQISKELKKDVPEHLKKQAREMAREALEKELKENGMQPHEAVNLHEMKQKVASQVQHLSNVLNDLKANRYERSWLTRQQEGELDERRLSEGLAGERGIFKRRAEMPPDPGAPQIKPKRIRIVLDLSASMYHMQYDGRLERELEVALMVMQAFSRLEDAAERFAVDIVGHSGDMDMIPLVEVGRMPKTDGDMYRILRAVVSHTQYCDSGDNTLKCIEKSIRQVKRHTHHAESSTKVDPTTATGAPPIVEEDPSTSPMDDYFVIVLSDANLSRYGITHHRLAQLLRLDPQVKTSLIFIDKGSEALHLAKQLPTQTHVARETKDIPRILSNILTSVVQNS</sequence>
<dbReference type="PANTHER" id="PTHR21610:SF9">
    <property type="entry name" value="VON WILLEBRAND FACTOR A DOMAIN-CONTAINING PROTEIN 8"/>
    <property type="match status" value="1"/>
</dbReference>
<feature type="compositionally biased region" description="Polar residues" evidence="1">
    <location>
        <begin position="86"/>
        <end position="105"/>
    </location>
</feature>
<reference evidence="4" key="1">
    <citation type="journal article" date="2013" name="Genome Announc.">
        <title>Draft genome sequence of the basidiomycetous yeast-like fungus Pseudozyma hubeiensis SY62, which produces an abundant amount of the biosurfactant mannosylerythritol lipids.</title>
        <authorList>
            <person name="Konishi M."/>
            <person name="Hatada Y."/>
            <person name="Horiuchi J."/>
        </authorList>
    </citation>
    <scope>NUCLEOTIDE SEQUENCE [LARGE SCALE GENOMIC DNA]</scope>
    <source>
        <strain evidence="4">SY62</strain>
    </source>
</reference>
<dbReference type="Pfam" id="PF07728">
    <property type="entry name" value="AAA_5"/>
    <property type="match status" value="2"/>
</dbReference>
<feature type="region of interest" description="Disordered" evidence="1">
    <location>
        <begin position="1229"/>
        <end position="1286"/>
    </location>
</feature>
<evidence type="ECO:0000259" key="2">
    <source>
        <dbReference type="Pfam" id="PF07728"/>
    </source>
</evidence>
<proteinExistence type="predicted"/>
<accession>R9P236</accession>
<dbReference type="eggNOG" id="KOG1808">
    <property type="taxonomic scope" value="Eukaryota"/>
</dbReference>
<gene>
    <name evidence="3" type="ORF">PHSY_002906</name>
</gene>
<name>R9P236_PSEHS</name>
<dbReference type="GeneID" id="24108197"/>
<evidence type="ECO:0000256" key="1">
    <source>
        <dbReference type="SAM" id="MobiDB-lite"/>
    </source>
</evidence>
<dbReference type="GO" id="GO:0005737">
    <property type="term" value="C:cytoplasm"/>
    <property type="evidence" value="ECO:0007669"/>
    <property type="project" value="TreeGrafter"/>
</dbReference>
<keyword evidence="4" id="KW-1185">Reference proteome</keyword>
<organism evidence="3 4">
    <name type="scientific">Pseudozyma hubeiensis (strain SY62)</name>
    <name type="common">Yeast</name>
    <dbReference type="NCBI Taxonomy" id="1305764"/>
    <lineage>
        <taxon>Eukaryota</taxon>
        <taxon>Fungi</taxon>
        <taxon>Dikarya</taxon>
        <taxon>Basidiomycota</taxon>
        <taxon>Ustilaginomycotina</taxon>
        <taxon>Ustilaginomycetes</taxon>
        <taxon>Ustilaginales</taxon>
        <taxon>Ustilaginaceae</taxon>
        <taxon>Pseudozyma</taxon>
    </lineage>
</organism>
<feature type="compositionally biased region" description="Basic and acidic residues" evidence="1">
    <location>
        <begin position="1260"/>
        <end position="1270"/>
    </location>
</feature>
<protein>
    <recommendedName>
        <fullName evidence="2">ATPase dynein-related AAA domain-containing protein</fullName>
    </recommendedName>
</protein>